<evidence type="ECO:0000313" key="1">
    <source>
        <dbReference type="EMBL" id="MCE8005296.1"/>
    </source>
</evidence>
<dbReference type="Proteomes" id="UP001320168">
    <property type="component" value="Unassembled WGS sequence"/>
</dbReference>
<name>A0ABS9A8Y0_9GAMM</name>
<reference evidence="1 2" key="1">
    <citation type="journal article" date="2021" name="Front. Microbiol.">
        <title>Aerobic Denitrification and Heterotrophic Sulfur Oxidation in the Genus Halomonas Revealed by Six Novel Species Characterizations and Genome-Based Analysis.</title>
        <authorList>
            <person name="Wang L."/>
            <person name="Shao Z."/>
        </authorList>
    </citation>
    <scope>NUCLEOTIDE SEQUENCE [LARGE SCALE GENOMIC DNA]</scope>
    <source>
        <strain evidence="1 2">MCCC 1A11081</strain>
    </source>
</reference>
<protein>
    <submittedName>
        <fullName evidence="1">TIGR03757 family integrating conjugative element protein</fullName>
    </submittedName>
</protein>
<proteinExistence type="predicted"/>
<keyword evidence="2" id="KW-1185">Reference proteome</keyword>
<comment type="caution">
    <text evidence="1">The sequence shown here is derived from an EMBL/GenBank/DDBJ whole genome shotgun (WGS) entry which is preliminary data.</text>
</comment>
<sequence length="113" mass="12185">MFTIAGIPVTNVPPGTAVIELDAPARLDAELSEGLPADLSAAEAVMRDRMQSPEWNDAIRRYGELHVGVARAWMLRVEKVPAVVVDGEFVVYGQPDVSAAVAEILDTRGEVTR</sequence>
<gene>
    <name evidence="1" type="ORF">HOP53_20900</name>
</gene>
<dbReference type="Pfam" id="PF07511">
    <property type="entry name" value="DUF1525"/>
    <property type="match status" value="1"/>
</dbReference>
<evidence type="ECO:0000313" key="2">
    <source>
        <dbReference type="Proteomes" id="UP001320168"/>
    </source>
</evidence>
<accession>A0ABS9A8Y0</accession>
<dbReference type="InterPro" id="IPR011090">
    <property type="entry name" value="Integr_conj_element_PFL4709"/>
</dbReference>
<dbReference type="EMBL" id="JABFTX010000006">
    <property type="protein sequence ID" value="MCE8005296.1"/>
    <property type="molecule type" value="Genomic_DNA"/>
</dbReference>
<dbReference type="NCBIfam" id="TIGR03757">
    <property type="entry name" value="conj_TIGR03757"/>
    <property type="match status" value="1"/>
</dbReference>
<organism evidence="1 2">
    <name type="scientific">Billgrantia ethanolica</name>
    <dbReference type="NCBI Taxonomy" id="2733486"/>
    <lineage>
        <taxon>Bacteria</taxon>
        <taxon>Pseudomonadati</taxon>
        <taxon>Pseudomonadota</taxon>
        <taxon>Gammaproteobacteria</taxon>
        <taxon>Oceanospirillales</taxon>
        <taxon>Halomonadaceae</taxon>
        <taxon>Billgrantia</taxon>
    </lineage>
</organism>